<dbReference type="SMART" id="SM00388">
    <property type="entry name" value="HisKA"/>
    <property type="match status" value="1"/>
</dbReference>
<feature type="domain" description="HAMP" evidence="10">
    <location>
        <begin position="183"/>
        <end position="237"/>
    </location>
</feature>
<dbReference type="PROSITE" id="PS50109">
    <property type="entry name" value="HIS_KIN"/>
    <property type="match status" value="1"/>
</dbReference>
<comment type="catalytic activity">
    <reaction evidence="1">
        <text>ATP + protein L-histidine = ADP + protein N-phospho-L-histidine.</text>
        <dbReference type="EC" id="2.7.13.3"/>
    </reaction>
</comment>
<proteinExistence type="predicted"/>
<dbReference type="InterPro" id="IPR033417">
    <property type="entry name" value="CHASE8"/>
</dbReference>
<dbReference type="GO" id="GO:0030295">
    <property type="term" value="F:protein kinase activator activity"/>
    <property type="evidence" value="ECO:0007669"/>
    <property type="project" value="TreeGrafter"/>
</dbReference>
<dbReference type="GO" id="GO:0016020">
    <property type="term" value="C:membrane"/>
    <property type="evidence" value="ECO:0007669"/>
    <property type="project" value="UniProtKB-SubCell"/>
</dbReference>
<dbReference type="InterPro" id="IPR036097">
    <property type="entry name" value="HisK_dim/P_sf"/>
</dbReference>
<accession>Q1IT59</accession>
<dbReference type="HOGENOM" id="CLU_000445_114_71_0"/>
<feature type="domain" description="Histidine kinase" evidence="9">
    <location>
        <begin position="270"/>
        <end position="484"/>
    </location>
</feature>
<dbReference type="GO" id="GO:0007234">
    <property type="term" value="P:osmosensory signaling via phosphorelay pathway"/>
    <property type="evidence" value="ECO:0007669"/>
    <property type="project" value="TreeGrafter"/>
</dbReference>
<dbReference type="PROSITE" id="PS50885">
    <property type="entry name" value="HAMP"/>
    <property type="match status" value="1"/>
</dbReference>
<feature type="coiled-coil region" evidence="7">
    <location>
        <begin position="301"/>
        <end position="328"/>
    </location>
</feature>
<dbReference type="SUPFAM" id="SSF47384">
    <property type="entry name" value="Homodimeric domain of signal transducing histidine kinase"/>
    <property type="match status" value="1"/>
</dbReference>
<evidence type="ECO:0000256" key="7">
    <source>
        <dbReference type="SAM" id="Coils"/>
    </source>
</evidence>
<comment type="subcellular location">
    <subcellularLocation>
        <location evidence="2">Membrane</location>
    </subcellularLocation>
</comment>
<dbReference type="InterPro" id="IPR003660">
    <property type="entry name" value="HAMP_dom"/>
</dbReference>
<dbReference type="eggNOG" id="COG4251">
    <property type="taxonomic scope" value="Bacteria"/>
</dbReference>
<dbReference type="Gene3D" id="1.10.287.130">
    <property type="match status" value="1"/>
</dbReference>
<dbReference type="RefSeq" id="WP_011521743.1">
    <property type="nucleotide sequence ID" value="NC_008009.1"/>
</dbReference>
<dbReference type="eggNOG" id="COG5000">
    <property type="taxonomic scope" value="Bacteria"/>
</dbReference>
<feature type="transmembrane region" description="Helical" evidence="8">
    <location>
        <begin position="12"/>
        <end position="33"/>
    </location>
</feature>
<dbReference type="InterPro" id="IPR036890">
    <property type="entry name" value="HATPase_C_sf"/>
</dbReference>
<dbReference type="SMART" id="SM00387">
    <property type="entry name" value="HATPase_c"/>
    <property type="match status" value="1"/>
</dbReference>
<sequence>MPTNTSIAAKLTWMNIAVTTVALLVASVGFLFYDQSNARTSLVTSLSTQAQIIAANSVSALEFNDPESARQTLRALAASPNVEGAGLLTPDGQLFAEYWRSADVRVNVLPSLSPDKQQTVLFFSEKVTVIRNIDFGGRRIGAIYIRSNLSSLNERRNRFLKILFFVLLACMGAALIVSWLFRRTVAGPIAELADTAMKVSREKNYSLRAQPSLAHDELSTLITAFNEMLSQIQVRDAALLSARSELELRVQDRTKQLVAANRDLEAFSYSVSHDLRGPLEVVNGMSYIIHLQYGNELSPGLKDCLDRIDDASKRMNELIEDLLNLARVTKSEMHRERVDVSAMAREIFAELKQRHPQRVVEIVVASDAIVVGDAHLLRVAMDNLIGNAWKYSSNKSPSKIEFGVRRANGTPVYFIKDNGAGFDPRGMQRLFQPFQRLHPLSEFPGTGVGLATVQRIIQKHGGRIWAEGAVNEGATFSFTLDNAPES</sequence>
<dbReference type="Pfam" id="PF02518">
    <property type="entry name" value="HATPase_c"/>
    <property type="match status" value="1"/>
</dbReference>
<dbReference type="InterPro" id="IPR050351">
    <property type="entry name" value="BphY/WalK/GraS-like"/>
</dbReference>
<dbReference type="EC" id="2.7.13.3" evidence="3"/>
<dbReference type="AlphaFoldDB" id="Q1IT59"/>
<evidence type="ECO:0000313" key="12">
    <source>
        <dbReference type="Proteomes" id="UP000002432"/>
    </source>
</evidence>
<dbReference type="SMART" id="SM00304">
    <property type="entry name" value="HAMP"/>
    <property type="match status" value="1"/>
</dbReference>
<feature type="transmembrane region" description="Helical" evidence="8">
    <location>
        <begin position="159"/>
        <end position="181"/>
    </location>
</feature>
<dbReference type="Pfam" id="PF00672">
    <property type="entry name" value="HAMP"/>
    <property type="match status" value="1"/>
</dbReference>
<protein>
    <recommendedName>
        <fullName evidence="3">histidine kinase</fullName>
        <ecNumber evidence="3">2.7.13.3</ecNumber>
    </recommendedName>
</protein>
<name>Q1IT59_KORVE</name>
<evidence type="ECO:0000256" key="3">
    <source>
        <dbReference type="ARBA" id="ARBA00012438"/>
    </source>
</evidence>
<dbReference type="STRING" id="204669.Acid345_0938"/>
<dbReference type="Pfam" id="PF00512">
    <property type="entry name" value="HisKA"/>
    <property type="match status" value="1"/>
</dbReference>
<dbReference type="EMBL" id="CP000360">
    <property type="protein sequence ID" value="ABF39941.1"/>
    <property type="molecule type" value="Genomic_DNA"/>
</dbReference>
<evidence type="ECO:0000259" key="9">
    <source>
        <dbReference type="PROSITE" id="PS50109"/>
    </source>
</evidence>
<evidence type="ECO:0000256" key="1">
    <source>
        <dbReference type="ARBA" id="ARBA00000085"/>
    </source>
</evidence>
<dbReference type="EnsemblBacteria" id="ABF39941">
    <property type="protein sequence ID" value="ABF39941"/>
    <property type="gene ID" value="Acid345_0938"/>
</dbReference>
<dbReference type="KEGG" id="aba:Acid345_0938"/>
<dbReference type="FunFam" id="3.30.565.10:FF:000006">
    <property type="entry name" value="Sensor histidine kinase WalK"/>
    <property type="match status" value="1"/>
</dbReference>
<keyword evidence="6 11" id="KW-0418">Kinase</keyword>
<dbReference type="Proteomes" id="UP000002432">
    <property type="component" value="Chromosome"/>
</dbReference>
<evidence type="ECO:0000256" key="6">
    <source>
        <dbReference type="ARBA" id="ARBA00022777"/>
    </source>
</evidence>
<evidence type="ECO:0000256" key="5">
    <source>
        <dbReference type="ARBA" id="ARBA00022679"/>
    </source>
</evidence>
<keyword evidence="5" id="KW-0808">Transferase</keyword>
<dbReference type="PRINTS" id="PR00344">
    <property type="entry name" value="BCTRLSENSOR"/>
</dbReference>
<keyword evidence="12" id="KW-1185">Reference proteome</keyword>
<dbReference type="Gene3D" id="6.10.340.10">
    <property type="match status" value="1"/>
</dbReference>
<evidence type="ECO:0000259" key="10">
    <source>
        <dbReference type="PROSITE" id="PS50885"/>
    </source>
</evidence>
<evidence type="ECO:0000256" key="2">
    <source>
        <dbReference type="ARBA" id="ARBA00004370"/>
    </source>
</evidence>
<keyword evidence="8" id="KW-0812">Transmembrane</keyword>
<dbReference type="GO" id="GO:0000155">
    <property type="term" value="F:phosphorelay sensor kinase activity"/>
    <property type="evidence" value="ECO:0007669"/>
    <property type="project" value="InterPro"/>
</dbReference>
<dbReference type="InterPro" id="IPR004358">
    <property type="entry name" value="Sig_transdc_His_kin-like_C"/>
</dbReference>
<keyword evidence="8" id="KW-1133">Transmembrane helix</keyword>
<gene>
    <name evidence="11" type="ordered locus">Acid345_0938</name>
</gene>
<dbReference type="Gene3D" id="3.30.565.10">
    <property type="entry name" value="Histidine kinase-like ATPase, C-terminal domain"/>
    <property type="match status" value="1"/>
</dbReference>
<dbReference type="InterPro" id="IPR005467">
    <property type="entry name" value="His_kinase_dom"/>
</dbReference>
<dbReference type="InterPro" id="IPR003594">
    <property type="entry name" value="HATPase_dom"/>
</dbReference>
<reference evidence="11 12" key="1">
    <citation type="journal article" date="2009" name="Appl. Environ. Microbiol.">
        <title>Three genomes from the phylum Acidobacteria provide insight into the lifestyles of these microorganisms in soils.</title>
        <authorList>
            <person name="Ward N.L."/>
            <person name="Challacombe J.F."/>
            <person name="Janssen P.H."/>
            <person name="Henrissat B."/>
            <person name="Coutinho P.M."/>
            <person name="Wu M."/>
            <person name="Xie G."/>
            <person name="Haft D.H."/>
            <person name="Sait M."/>
            <person name="Badger J."/>
            <person name="Barabote R.D."/>
            <person name="Bradley B."/>
            <person name="Brettin T.S."/>
            <person name="Brinkac L.M."/>
            <person name="Bruce D."/>
            <person name="Creasy T."/>
            <person name="Daugherty S.C."/>
            <person name="Davidsen T.M."/>
            <person name="DeBoy R.T."/>
            <person name="Detter J.C."/>
            <person name="Dodson R.J."/>
            <person name="Durkin A.S."/>
            <person name="Ganapathy A."/>
            <person name="Gwinn-Giglio M."/>
            <person name="Han C.S."/>
            <person name="Khouri H."/>
            <person name="Kiss H."/>
            <person name="Kothari S.P."/>
            <person name="Madupu R."/>
            <person name="Nelson K.E."/>
            <person name="Nelson W.C."/>
            <person name="Paulsen I."/>
            <person name="Penn K."/>
            <person name="Ren Q."/>
            <person name="Rosovitz M.J."/>
            <person name="Selengut J.D."/>
            <person name="Shrivastava S."/>
            <person name="Sullivan S.A."/>
            <person name="Tapia R."/>
            <person name="Thompson L.S."/>
            <person name="Watkins K.L."/>
            <person name="Yang Q."/>
            <person name="Yu C."/>
            <person name="Zafar N."/>
            <person name="Zhou L."/>
            <person name="Kuske C.R."/>
        </authorList>
    </citation>
    <scope>NUCLEOTIDE SEQUENCE [LARGE SCALE GENOMIC DNA]</scope>
    <source>
        <strain evidence="11 12">Ellin345</strain>
    </source>
</reference>
<organism evidence="11 12">
    <name type="scientific">Koribacter versatilis (strain Ellin345)</name>
    <dbReference type="NCBI Taxonomy" id="204669"/>
    <lineage>
        <taxon>Bacteria</taxon>
        <taxon>Pseudomonadati</taxon>
        <taxon>Acidobacteriota</taxon>
        <taxon>Terriglobia</taxon>
        <taxon>Terriglobales</taxon>
        <taxon>Candidatus Korobacteraceae</taxon>
        <taxon>Candidatus Korobacter</taxon>
    </lineage>
</organism>
<keyword evidence="4" id="KW-0597">Phosphoprotein</keyword>
<dbReference type="PANTHER" id="PTHR42878:SF15">
    <property type="entry name" value="BACTERIOPHYTOCHROME"/>
    <property type="match status" value="1"/>
</dbReference>
<keyword evidence="8" id="KW-0472">Membrane</keyword>
<evidence type="ECO:0000313" key="11">
    <source>
        <dbReference type="EMBL" id="ABF39941.1"/>
    </source>
</evidence>
<evidence type="ECO:0000256" key="4">
    <source>
        <dbReference type="ARBA" id="ARBA00022553"/>
    </source>
</evidence>
<dbReference type="SUPFAM" id="SSF55874">
    <property type="entry name" value="ATPase domain of HSP90 chaperone/DNA topoisomerase II/histidine kinase"/>
    <property type="match status" value="1"/>
</dbReference>
<dbReference type="CDD" id="cd00082">
    <property type="entry name" value="HisKA"/>
    <property type="match status" value="1"/>
</dbReference>
<dbReference type="OrthoDB" id="9813394at2"/>
<dbReference type="InterPro" id="IPR003661">
    <property type="entry name" value="HisK_dim/P_dom"/>
</dbReference>
<keyword evidence="7" id="KW-0175">Coiled coil</keyword>
<dbReference type="Pfam" id="PF17152">
    <property type="entry name" value="CHASE8"/>
    <property type="match status" value="1"/>
</dbReference>
<dbReference type="PANTHER" id="PTHR42878">
    <property type="entry name" value="TWO-COMPONENT HISTIDINE KINASE"/>
    <property type="match status" value="1"/>
</dbReference>
<dbReference type="GO" id="GO:0000156">
    <property type="term" value="F:phosphorelay response regulator activity"/>
    <property type="evidence" value="ECO:0007669"/>
    <property type="project" value="TreeGrafter"/>
</dbReference>
<evidence type="ECO:0000256" key="8">
    <source>
        <dbReference type="SAM" id="Phobius"/>
    </source>
</evidence>
<dbReference type="CDD" id="cd06225">
    <property type="entry name" value="HAMP"/>
    <property type="match status" value="1"/>
</dbReference>